<organism evidence="1">
    <name type="scientific">marine sediment metagenome</name>
    <dbReference type="NCBI Taxonomy" id="412755"/>
    <lineage>
        <taxon>unclassified sequences</taxon>
        <taxon>metagenomes</taxon>
        <taxon>ecological metagenomes</taxon>
    </lineage>
</organism>
<protein>
    <submittedName>
        <fullName evidence="1">Uncharacterized protein</fullName>
    </submittedName>
</protein>
<reference evidence="1" key="1">
    <citation type="journal article" date="2014" name="Front. Microbiol.">
        <title>High frequency of phylogenetically diverse reductive dehalogenase-homologous genes in deep subseafloor sedimentary metagenomes.</title>
        <authorList>
            <person name="Kawai M."/>
            <person name="Futagami T."/>
            <person name="Toyoda A."/>
            <person name="Takaki Y."/>
            <person name="Nishi S."/>
            <person name="Hori S."/>
            <person name="Arai W."/>
            <person name="Tsubouchi T."/>
            <person name="Morono Y."/>
            <person name="Uchiyama I."/>
            <person name="Ito T."/>
            <person name="Fujiyama A."/>
            <person name="Inagaki F."/>
            <person name="Takami H."/>
        </authorList>
    </citation>
    <scope>NUCLEOTIDE SEQUENCE</scope>
    <source>
        <strain evidence="1">Expedition CK06-06</strain>
    </source>
</reference>
<dbReference type="EMBL" id="BARV01036366">
    <property type="protein sequence ID" value="GAI53209.1"/>
    <property type="molecule type" value="Genomic_DNA"/>
</dbReference>
<comment type="caution">
    <text evidence="1">The sequence shown here is derived from an EMBL/GenBank/DDBJ whole genome shotgun (WGS) entry which is preliminary data.</text>
</comment>
<evidence type="ECO:0000313" key="1">
    <source>
        <dbReference type="EMBL" id="GAI53209.1"/>
    </source>
</evidence>
<gene>
    <name evidence="1" type="ORF">S06H3_56529</name>
</gene>
<feature type="non-terminal residue" evidence="1">
    <location>
        <position position="229"/>
    </location>
</feature>
<name>X1RC94_9ZZZZ</name>
<proteinExistence type="predicted"/>
<accession>X1RC94</accession>
<sequence>DIKLYKGDLNALVCQTLPESLPLHELIKSYKVKIFIDSFNEMPREYFESGSYEADFLSFIAEIGQSSLIIGSRTTDGLSRLELPSFHLNYIERNAVERELMRLGINFEGRFSDEIFRLIQRPFYFQYILSKKIDLPKEAHPRDFYKCLFKNLSHALLARFKLNLDIETALSNAAYTALDKGSEAFHISILVNELSLLLPTSSTTTPLEIINWLVSESILIPYSKGRVGF</sequence>
<feature type="non-terminal residue" evidence="1">
    <location>
        <position position="1"/>
    </location>
</feature>
<dbReference type="AlphaFoldDB" id="X1RC94"/>